<dbReference type="AlphaFoldDB" id="A0A2N1PSK9"/>
<feature type="repeat" description="TPR" evidence="1">
    <location>
        <begin position="41"/>
        <end position="74"/>
    </location>
</feature>
<dbReference type="PROSITE" id="PS51257">
    <property type="entry name" value="PROKAR_LIPOPROTEIN"/>
    <property type="match status" value="1"/>
</dbReference>
<dbReference type="SMART" id="SM00028">
    <property type="entry name" value="TPR"/>
    <property type="match status" value="2"/>
</dbReference>
<dbReference type="PROSITE" id="PS50005">
    <property type="entry name" value="TPR"/>
    <property type="match status" value="1"/>
</dbReference>
<dbReference type="Gene3D" id="1.25.40.10">
    <property type="entry name" value="Tetratricopeptide repeat domain"/>
    <property type="match status" value="1"/>
</dbReference>
<reference evidence="2 3" key="1">
    <citation type="journal article" date="2017" name="ISME J.">
        <title>Potential for microbial H2 and metal transformations associated with novel bacteria and archaea in deep terrestrial subsurface sediments.</title>
        <authorList>
            <person name="Hernsdorf A.W."/>
            <person name="Amano Y."/>
            <person name="Miyakawa K."/>
            <person name="Ise K."/>
            <person name="Suzuki Y."/>
            <person name="Anantharaman K."/>
            <person name="Probst A."/>
            <person name="Burstein D."/>
            <person name="Thomas B.C."/>
            <person name="Banfield J.F."/>
        </authorList>
    </citation>
    <scope>NUCLEOTIDE SEQUENCE [LARGE SCALE GENOMIC DNA]</scope>
    <source>
        <strain evidence="2">HGW-Wallbacteria-1</strain>
    </source>
</reference>
<dbReference type="EMBL" id="PGXC01000003">
    <property type="protein sequence ID" value="PKK91329.1"/>
    <property type="molecule type" value="Genomic_DNA"/>
</dbReference>
<evidence type="ECO:0000313" key="2">
    <source>
        <dbReference type="EMBL" id="PKK91329.1"/>
    </source>
</evidence>
<accession>A0A2N1PSK9</accession>
<organism evidence="2 3">
    <name type="scientific">Candidatus Wallbacteria bacterium HGW-Wallbacteria-1</name>
    <dbReference type="NCBI Taxonomy" id="2013854"/>
    <lineage>
        <taxon>Bacteria</taxon>
        <taxon>Candidatus Walliibacteriota</taxon>
    </lineage>
</organism>
<sequence>MKRHNISSILQALVFLALALALTGCEGGRLGSGGLTPIGNAEEYITAGWEKFDKGQYSTSINDFNSALEREPSAKQRAEAQMGLGWSYGRRDGIQSGQAYFEASQDYFADAKMGLAGCYFSNANREDYFRAIDILERIGLSSVDYCFKPLHNIGVSNAEAHALIGILYYYTGNEASAQAHLEEAKTNDDRISTAVDQIYTQLSDIL</sequence>
<comment type="caution">
    <text evidence="2">The sequence shown here is derived from an EMBL/GenBank/DDBJ whole genome shotgun (WGS) entry which is preliminary data.</text>
</comment>
<name>A0A2N1PSK9_9BACT</name>
<dbReference type="Proteomes" id="UP000233256">
    <property type="component" value="Unassembled WGS sequence"/>
</dbReference>
<keyword evidence="1" id="KW-0802">TPR repeat</keyword>
<gene>
    <name evidence="2" type="ORF">CVV64_06050</name>
</gene>
<evidence type="ECO:0000313" key="3">
    <source>
        <dbReference type="Proteomes" id="UP000233256"/>
    </source>
</evidence>
<evidence type="ECO:0000256" key="1">
    <source>
        <dbReference type="PROSITE-ProRule" id="PRU00339"/>
    </source>
</evidence>
<protein>
    <recommendedName>
        <fullName evidence="4">Tetratricopeptide repeat protein</fullName>
    </recommendedName>
</protein>
<evidence type="ECO:0008006" key="4">
    <source>
        <dbReference type="Google" id="ProtNLM"/>
    </source>
</evidence>
<proteinExistence type="predicted"/>
<dbReference type="InterPro" id="IPR011990">
    <property type="entry name" value="TPR-like_helical_dom_sf"/>
</dbReference>
<dbReference type="SUPFAM" id="SSF48452">
    <property type="entry name" value="TPR-like"/>
    <property type="match status" value="1"/>
</dbReference>
<dbReference type="InterPro" id="IPR019734">
    <property type="entry name" value="TPR_rpt"/>
</dbReference>